<feature type="compositionally biased region" description="Acidic residues" evidence="6">
    <location>
        <begin position="1000"/>
        <end position="1028"/>
    </location>
</feature>
<gene>
    <name evidence="9" type="primary">LOC113510444</name>
</gene>
<evidence type="ECO:0000256" key="2">
    <source>
        <dbReference type="ARBA" id="ARBA00022737"/>
    </source>
</evidence>
<feature type="domain" description="C2H2-type" evidence="7">
    <location>
        <begin position="766"/>
        <end position="793"/>
    </location>
</feature>
<evidence type="ECO:0000313" key="9">
    <source>
        <dbReference type="RefSeq" id="XP_052753279.1"/>
    </source>
</evidence>
<dbReference type="SMART" id="SM00355">
    <property type="entry name" value="ZnF_C2H2"/>
    <property type="match status" value="22"/>
</dbReference>
<evidence type="ECO:0000256" key="1">
    <source>
        <dbReference type="ARBA" id="ARBA00022723"/>
    </source>
</evidence>
<evidence type="ECO:0000259" key="7">
    <source>
        <dbReference type="PROSITE" id="PS50157"/>
    </source>
</evidence>
<organism evidence="8 9">
    <name type="scientific">Galleria mellonella</name>
    <name type="common">Greater wax moth</name>
    <dbReference type="NCBI Taxonomy" id="7137"/>
    <lineage>
        <taxon>Eukaryota</taxon>
        <taxon>Metazoa</taxon>
        <taxon>Ecdysozoa</taxon>
        <taxon>Arthropoda</taxon>
        <taxon>Hexapoda</taxon>
        <taxon>Insecta</taxon>
        <taxon>Pterygota</taxon>
        <taxon>Neoptera</taxon>
        <taxon>Endopterygota</taxon>
        <taxon>Lepidoptera</taxon>
        <taxon>Glossata</taxon>
        <taxon>Ditrysia</taxon>
        <taxon>Pyraloidea</taxon>
        <taxon>Pyralidae</taxon>
        <taxon>Galleriinae</taxon>
        <taxon>Galleria</taxon>
    </lineage>
</organism>
<dbReference type="Pfam" id="PF13894">
    <property type="entry name" value="zf-C2H2_4"/>
    <property type="match status" value="1"/>
</dbReference>
<dbReference type="PROSITE" id="PS50157">
    <property type="entry name" value="ZINC_FINGER_C2H2_2"/>
    <property type="match status" value="10"/>
</dbReference>
<feature type="compositionally biased region" description="Acidic residues" evidence="6">
    <location>
        <begin position="1"/>
        <end position="10"/>
    </location>
</feature>
<feature type="domain" description="C2H2-type" evidence="7">
    <location>
        <begin position="711"/>
        <end position="738"/>
    </location>
</feature>
<keyword evidence="8" id="KW-1185">Reference proteome</keyword>
<feature type="domain" description="C2H2-type" evidence="7">
    <location>
        <begin position="879"/>
        <end position="906"/>
    </location>
</feature>
<evidence type="ECO:0000256" key="3">
    <source>
        <dbReference type="ARBA" id="ARBA00022771"/>
    </source>
</evidence>
<evidence type="ECO:0000313" key="8">
    <source>
        <dbReference type="Proteomes" id="UP001652740"/>
    </source>
</evidence>
<keyword evidence="1" id="KW-0479">Metal-binding</keyword>
<dbReference type="Gene3D" id="3.30.160.60">
    <property type="entry name" value="Classic Zinc Finger"/>
    <property type="match status" value="10"/>
</dbReference>
<feature type="domain" description="C2H2-type" evidence="7">
    <location>
        <begin position="682"/>
        <end position="709"/>
    </location>
</feature>
<dbReference type="Proteomes" id="UP001652740">
    <property type="component" value="Unplaced"/>
</dbReference>
<dbReference type="RefSeq" id="XP_052753279.1">
    <property type="nucleotide sequence ID" value="XM_052897319.1"/>
</dbReference>
<feature type="domain" description="C2H2-type" evidence="7">
    <location>
        <begin position="738"/>
        <end position="765"/>
    </location>
</feature>
<keyword evidence="2" id="KW-0677">Repeat</keyword>
<sequence>MTSDESDDEPLSVLAAAKKSNPDQFETRSSDEDYEPKKKKKKKSIYKIESKKASITIKLQKKRVLTPKVIERPTDVWLYMKDLNPTGPYSCLLCPEWFINRAKMIIHYVLNHKKDFCGICRYFVPDRETWWTHLKFHIPWPCSQCVENFQTEGALRQHLSSAHKLVHCRLCHFRVSDDDQYKTHLFQKHNVTNVSNISCENLWELDYESGTKFLCLLCSKANNLSTTFFNHYMGFHHFTLKCFTNIISGRDPPFSVFGADVSSQFIDGQLKNQVRFGYIDLEKKCIDTKEGETRGGSQVLNVLIPEIKQETTGDTNGQYKQEDKESEEIRKRDDEIVKTYMGDEDFDVTLMELILLEKCYFDYVNQTLEDINSNTVPIGSDINYRVTKTDAEPEVNCAVCNTKLPVQEYPGHVGKMHSVKSVPTFSCRVCATTFNSQTELETHVAEELADFDDLWICQFCDKEFDNRESTRRHLVEHLDIMEYDNCFSPHLGFKCKYCPTLFWNETDRETHQVRVHLNKHQDQYYKCESCSEMYSDKVWFIHHYLEKHQNPEAATPSYLLKCCICCLVMTTIEEMREHFQSSHPEARKVFCSLDSCQYKPLSHRKSFKLHIRTVHTVGGRPERPARCSVCGREFPSARACNTHVAQAHGPGKYKCKLCRDVMHTMDERKLHYLLRHPGRHPFECSECGKSFQYKSSLYMHKQDHAPNKQTYTCDYCGKVFMKKDSFREHVQIHEGPRHACSYCPMRFVQRSNMLRHERRHTGERPYACPHCPRTFADKGACTSHARTHSKDTSYACLYCGQTFVQKSKLTYHIRKHTGENLETCPICSKMFTSACSLREHMKIHQARKGSVKCPLCEKTYQDERYMLRHLRTTHTRSHFSCPICNKSLSSTAGLRHHVLTHSSINTYRCKVCPKSYAVRRTIVKHLRKRHGIKDTAVNIKDFYKKMDPRECELGLDEEVMTNIFGPPKKIVKDILMGNFVTIAKDFNLPKESSKTNTNNDDGDGDGDDGDNDDDDDGDGDNDDSDDGKDEEKSKDGDGGASNEFVKNKTIKQEPSDNEELEPTDFVSVKIEHMDENTDEET</sequence>
<keyword evidence="4" id="KW-0862">Zinc</keyword>
<dbReference type="InterPro" id="IPR008598">
    <property type="entry name" value="Di19_Zn-bd"/>
</dbReference>
<dbReference type="SUPFAM" id="SSF57667">
    <property type="entry name" value="beta-beta-alpha zinc fingers"/>
    <property type="match status" value="6"/>
</dbReference>
<dbReference type="InterPro" id="IPR036236">
    <property type="entry name" value="Znf_C2H2_sf"/>
</dbReference>
<keyword evidence="3 5" id="KW-0863">Zinc-finger</keyword>
<feature type="domain" description="C2H2-type" evidence="7">
    <location>
        <begin position="907"/>
        <end position="935"/>
    </location>
</feature>
<dbReference type="PANTHER" id="PTHR24379">
    <property type="entry name" value="KRAB AND ZINC FINGER DOMAIN-CONTAINING"/>
    <property type="match status" value="1"/>
</dbReference>
<feature type="domain" description="C2H2-type" evidence="7">
    <location>
        <begin position="851"/>
        <end position="879"/>
    </location>
</feature>
<evidence type="ECO:0000256" key="5">
    <source>
        <dbReference type="PROSITE-ProRule" id="PRU00042"/>
    </source>
</evidence>
<dbReference type="Pfam" id="PF13912">
    <property type="entry name" value="zf-C2H2_6"/>
    <property type="match status" value="1"/>
</dbReference>
<dbReference type="GeneID" id="113510444"/>
<feature type="domain" description="C2H2-type" evidence="7">
    <location>
        <begin position="794"/>
        <end position="821"/>
    </location>
</feature>
<dbReference type="Pfam" id="PF12874">
    <property type="entry name" value="zf-met"/>
    <property type="match status" value="1"/>
</dbReference>
<dbReference type="PROSITE" id="PS00028">
    <property type="entry name" value="ZINC_FINGER_C2H2_1"/>
    <property type="match status" value="15"/>
</dbReference>
<name>A0ABM3MQ07_GALME</name>
<feature type="region of interest" description="Disordered" evidence="6">
    <location>
        <begin position="989"/>
        <end position="1081"/>
    </location>
</feature>
<accession>A0ABM3MQ07</accession>
<protein>
    <submittedName>
        <fullName evidence="9">Uncharacterized protein LOC113510444</fullName>
    </submittedName>
</protein>
<dbReference type="PANTHER" id="PTHR24379:SF121">
    <property type="entry name" value="C2H2-TYPE DOMAIN-CONTAINING PROTEIN"/>
    <property type="match status" value="1"/>
</dbReference>
<dbReference type="Pfam" id="PF00096">
    <property type="entry name" value="zf-C2H2"/>
    <property type="match status" value="3"/>
</dbReference>
<proteinExistence type="predicted"/>
<feature type="region of interest" description="Disordered" evidence="6">
    <location>
        <begin position="1"/>
        <end position="42"/>
    </location>
</feature>
<evidence type="ECO:0000256" key="4">
    <source>
        <dbReference type="ARBA" id="ARBA00022833"/>
    </source>
</evidence>
<dbReference type="Pfam" id="PF05605">
    <property type="entry name" value="zf-Di19"/>
    <property type="match status" value="1"/>
</dbReference>
<feature type="domain" description="C2H2-type" evidence="7">
    <location>
        <begin position="822"/>
        <end position="849"/>
    </location>
</feature>
<reference evidence="9" key="1">
    <citation type="submission" date="2025-08" db="UniProtKB">
        <authorList>
            <consortium name="RefSeq"/>
        </authorList>
    </citation>
    <scope>IDENTIFICATION</scope>
    <source>
        <tissue evidence="9">Whole larvae</tissue>
    </source>
</reference>
<evidence type="ECO:0000256" key="6">
    <source>
        <dbReference type="SAM" id="MobiDB-lite"/>
    </source>
</evidence>
<dbReference type="InterPro" id="IPR013087">
    <property type="entry name" value="Znf_C2H2_type"/>
</dbReference>
<feature type="domain" description="C2H2-type" evidence="7">
    <location>
        <begin position="140"/>
        <end position="163"/>
    </location>
</feature>